<accession>A0A0K9PK76</accession>
<evidence type="ECO:0000313" key="4">
    <source>
        <dbReference type="Proteomes" id="UP000036987"/>
    </source>
</evidence>
<protein>
    <submittedName>
        <fullName evidence="3">Pentatricopeptide repeat-containing protein</fullName>
    </submittedName>
</protein>
<dbReference type="Pfam" id="PF13041">
    <property type="entry name" value="PPR_2"/>
    <property type="match status" value="2"/>
</dbReference>
<organism evidence="3 4">
    <name type="scientific">Zostera marina</name>
    <name type="common">Eelgrass</name>
    <dbReference type="NCBI Taxonomy" id="29655"/>
    <lineage>
        <taxon>Eukaryota</taxon>
        <taxon>Viridiplantae</taxon>
        <taxon>Streptophyta</taxon>
        <taxon>Embryophyta</taxon>
        <taxon>Tracheophyta</taxon>
        <taxon>Spermatophyta</taxon>
        <taxon>Magnoliopsida</taxon>
        <taxon>Liliopsida</taxon>
        <taxon>Zosteraceae</taxon>
        <taxon>Zostera</taxon>
    </lineage>
</organism>
<dbReference type="InterPro" id="IPR046848">
    <property type="entry name" value="E_motif"/>
</dbReference>
<dbReference type="OMA" id="AVHGHIW"/>
<evidence type="ECO:0000256" key="1">
    <source>
        <dbReference type="ARBA" id="ARBA00022737"/>
    </source>
</evidence>
<reference evidence="4" key="1">
    <citation type="journal article" date="2016" name="Nature">
        <title>The genome of the seagrass Zostera marina reveals angiosperm adaptation to the sea.</title>
        <authorList>
            <person name="Olsen J.L."/>
            <person name="Rouze P."/>
            <person name="Verhelst B."/>
            <person name="Lin Y.-C."/>
            <person name="Bayer T."/>
            <person name="Collen J."/>
            <person name="Dattolo E."/>
            <person name="De Paoli E."/>
            <person name="Dittami S."/>
            <person name="Maumus F."/>
            <person name="Michel G."/>
            <person name="Kersting A."/>
            <person name="Lauritano C."/>
            <person name="Lohaus R."/>
            <person name="Toepel M."/>
            <person name="Tonon T."/>
            <person name="Vanneste K."/>
            <person name="Amirebrahimi M."/>
            <person name="Brakel J."/>
            <person name="Bostroem C."/>
            <person name="Chovatia M."/>
            <person name="Grimwood J."/>
            <person name="Jenkins J.W."/>
            <person name="Jueterbock A."/>
            <person name="Mraz A."/>
            <person name="Stam W.T."/>
            <person name="Tice H."/>
            <person name="Bornberg-Bauer E."/>
            <person name="Green P.J."/>
            <person name="Pearson G.A."/>
            <person name="Procaccini G."/>
            <person name="Duarte C.M."/>
            <person name="Schmutz J."/>
            <person name="Reusch T.B.H."/>
            <person name="Van de Peer Y."/>
        </authorList>
    </citation>
    <scope>NUCLEOTIDE SEQUENCE [LARGE SCALE GENOMIC DNA]</scope>
    <source>
        <strain evidence="4">cv. Finnish</strain>
    </source>
</reference>
<gene>
    <name evidence="3" type="ORF">ZOSMA_235G00270</name>
</gene>
<keyword evidence="1" id="KW-0677">Repeat</keyword>
<keyword evidence="4" id="KW-1185">Reference proteome</keyword>
<feature type="repeat" description="PPR" evidence="2">
    <location>
        <begin position="15"/>
        <end position="49"/>
    </location>
</feature>
<dbReference type="NCBIfam" id="TIGR00756">
    <property type="entry name" value="PPR"/>
    <property type="match status" value="5"/>
</dbReference>
<dbReference type="OrthoDB" id="185373at2759"/>
<dbReference type="AlphaFoldDB" id="A0A0K9PK76"/>
<dbReference type="FunFam" id="1.25.40.10:FF:000184">
    <property type="entry name" value="Pentatricopeptide repeat-containing protein, chloroplastic"/>
    <property type="match status" value="1"/>
</dbReference>
<dbReference type="EMBL" id="LFYR01000829">
    <property type="protein sequence ID" value="KMZ68620.1"/>
    <property type="molecule type" value="Genomic_DNA"/>
</dbReference>
<dbReference type="Pfam" id="PF01535">
    <property type="entry name" value="PPR"/>
    <property type="match status" value="5"/>
</dbReference>
<sequence length="488" mass="54077">MDCAGEVFTGMIEPNSFVYNVMIKGFILCSSPLESLRLYIDMCRRRVSPTCYTFSSLVKACAATERGGDFGECVHGRILKVGLATQLHTQTALIDFYANHGLLSESRKVFDEMFERDNFSWTTMMNIHLRFGDKYSAKSLFQSVPEKSIVAWNTMIIGLARLGDLETAVSMFTSMPERNLVSWTSMISCYSQNKAFKEAVETFVGMMSTGTITPDEVTMTAAISACAHVGALTVGEASHLHLIENKINLSVYTGSALIDMYAKCGDLTKSLMVFFKLKNKNLFCWNSVIDGLAFHGQAEKALTMLALMEQVESFKPNGVTFVSILTACTHAGLISSGKIMFQTMIETHCIAPEIEHYGCMVDLLSRAGFLQEALDLISTMRIEPNAIVWGAILSGCSIHRNLEIGRIVAAKIAELVEPDDSSGYHLLSVNMFAGFDQWSEVDRVRETMRNESIQKKSPGCSWIEIDGTVYEFTVSDDLQPVMGLTKQD</sequence>
<dbReference type="GO" id="GO:0009451">
    <property type="term" value="P:RNA modification"/>
    <property type="evidence" value="ECO:0000318"/>
    <property type="project" value="GO_Central"/>
</dbReference>
<dbReference type="Pfam" id="PF20431">
    <property type="entry name" value="E_motif"/>
    <property type="match status" value="1"/>
</dbReference>
<comment type="caution">
    <text evidence="3">The sequence shown here is derived from an EMBL/GenBank/DDBJ whole genome shotgun (WGS) entry which is preliminary data.</text>
</comment>
<name>A0A0K9PK76_ZOSMR</name>
<dbReference type="InterPro" id="IPR002885">
    <property type="entry name" value="PPR_rpt"/>
</dbReference>
<dbReference type="Gene3D" id="1.25.40.10">
    <property type="entry name" value="Tetratricopeptide repeat domain"/>
    <property type="match status" value="3"/>
</dbReference>
<proteinExistence type="predicted"/>
<evidence type="ECO:0000256" key="2">
    <source>
        <dbReference type="PROSITE-ProRule" id="PRU00708"/>
    </source>
</evidence>
<dbReference type="PANTHER" id="PTHR47926">
    <property type="entry name" value="PENTATRICOPEPTIDE REPEAT-CONTAINING PROTEIN"/>
    <property type="match status" value="1"/>
</dbReference>
<dbReference type="InterPro" id="IPR011990">
    <property type="entry name" value="TPR-like_helical_dom_sf"/>
</dbReference>
<dbReference type="PANTHER" id="PTHR47926:SF376">
    <property type="entry name" value="TETRATRICOPEPTIDE-LIKE HELICAL DOMAIN SUPERFAMILY"/>
    <property type="match status" value="1"/>
</dbReference>
<evidence type="ECO:0000313" key="3">
    <source>
        <dbReference type="EMBL" id="KMZ68620.1"/>
    </source>
</evidence>
<dbReference type="GO" id="GO:0003723">
    <property type="term" value="F:RNA binding"/>
    <property type="evidence" value="ECO:0007669"/>
    <property type="project" value="InterPro"/>
</dbReference>
<dbReference type="InterPro" id="IPR046960">
    <property type="entry name" value="PPR_At4g14850-like_plant"/>
</dbReference>
<feature type="repeat" description="PPR" evidence="2">
    <location>
        <begin position="148"/>
        <end position="182"/>
    </location>
</feature>
<dbReference type="PROSITE" id="PS51375">
    <property type="entry name" value="PPR"/>
    <property type="match status" value="2"/>
</dbReference>
<dbReference type="Proteomes" id="UP000036987">
    <property type="component" value="Unassembled WGS sequence"/>
</dbReference>